<accession>A0A6J4S0Z8</accession>
<dbReference type="SUPFAM" id="SSF81296">
    <property type="entry name" value="E set domains"/>
    <property type="match status" value="1"/>
</dbReference>
<dbReference type="Pfam" id="PF02922">
    <property type="entry name" value="CBM_48"/>
    <property type="match status" value="1"/>
</dbReference>
<name>A0A6J4S0Z8_9ACTN</name>
<dbReference type="EC" id="3.2.1.196" evidence="3"/>
<gene>
    <name evidence="3" type="ORF">AVDCRST_MAG69-753</name>
</gene>
<keyword evidence="3" id="KW-0326">Glycosidase</keyword>
<dbReference type="GO" id="GO:0005975">
    <property type="term" value="P:carbohydrate metabolic process"/>
    <property type="evidence" value="ECO:0007669"/>
    <property type="project" value="InterPro"/>
</dbReference>
<evidence type="ECO:0000256" key="1">
    <source>
        <dbReference type="ARBA" id="ARBA00008061"/>
    </source>
</evidence>
<protein>
    <submittedName>
        <fullName evidence="3">CBM48</fullName>
        <ecNumber evidence="3">3.2.1.196</ecNumber>
    </submittedName>
</protein>
<dbReference type="AlphaFoldDB" id="A0A6J4S0Z8"/>
<comment type="similarity">
    <text evidence="1">Belongs to the glycosyl hydrolase 13 family.</text>
</comment>
<proteinExistence type="inferred from homology"/>
<dbReference type="InterPro" id="IPR004193">
    <property type="entry name" value="Glyco_hydro_13_N"/>
</dbReference>
<feature type="domain" description="Glycoside hydrolase family 13 N-terminal" evidence="2">
    <location>
        <begin position="11"/>
        <end position="97"/>
    </location>
</feature>
<dbReference type="GO" id="GO:0120549">
    <property type="term" value="F:limit dextrin alpha-1,6-maltotetraose-hydrolase activity"/>
    <property type="evidence" value="ECO:0007669"/>
    <property type="project" value="UniProtKB-EC"/>
</dbReference>
<dbReference type="CDD" id="cd02856">
    <property type="entry name" value="E_set_GDE_Isoamylase_N"/>
    <property type="match status" value="1"/>
</dbReference>
<dbReference type="EMBL" id="CADCVP010000096">
    <property type="protein sequence ID" value="CAA9480669.1"/>
    <property type="molecule type" value="Genomic_DNA"/>
</dbReference>
<feature type="non-terminal residue" evidence="3">
    <location>
        <position position="104"/>
    </location>
</feature>
<reference evidence="3" key="1">
    <citation type="submission" date="2020-02" db="EMBL/GenBank/DDBJ databases">
        <authorList>
            <person name="Meier V. D."/>
        </authorList>
    </citation>
    <scope>NUCLEOTIDE SEQUENCE</scope>
    <source>
        <strain evidence="3">AVDCRST_MAG69</strain>
    </source>
</reference>
<dbReference type="InterPro" id="IPR014756">
    <property type="entry name" value="Ig_E-set"/>
</dbReference>
<sequence length="104" mass="11811">MTDLWPGRPFPLGATWDGEGTNFSLFSENAERVELCLFDDADDETRFELTERTAFNWHGYLPGIGPGQRYGFRVYGPYEPLQGHRFNPAKLLIDPYAKAIEGPV</sequence>
<dbReference type="InterPro" id="IPR013783">
    <property type="entry name" value="Ig-like_fold"/>
</dbReference>
<keyword evidence="3" id="KW-0378">Hydrolase</keyword>
<organism evidence="3">
    <name type="scientific">uncultured Solirubrobacteraceae bacterium</name>
    <dbReference type="NCBI Taxonomy" id="1162706"/>
    <lineage>
        <taxon>Bacteria</taxon>
        <taxon>Bacillati</taxon>
        <taxon>Actinomycetota</taxon>
        <taxon>Thermoleophilia</taxon>
        <taxon>Solirubrobacterales</taxon>
        <taxon>Solirubrobacteraceae</taxon>
        <taxon>environmental samples</taxon>
    </lineage>
</organism>
<evidence type="ECO:0000313" key="3">
    <source>
        <dbReference type="EMBL" id="CAA9480669.1"/>
    </source>
</evidence>
<dbReference type="PANTHER" id="PTHR43002">
    <property type="entry name" value="GLYCOGEN DEBRANCHING ENZYME"/>
    <property type="match status" value="1"/>
</dbReference>
<evidence type="ECO:0000259" key="2">
    <source>
        <dbReference type="Pfam" id="PF02922"/>
    </source>
</evidence>
<dbReference type="InterPro" id="IPR044505">
    <property type="entry name" value="GlgX_Isoamylase_N_E_set"/>
</dbReference>
<dbReference type="Gene3D" id="2.60.40.10">
    <property type="entry name" value="Immunoglobulins"/>
    <property type="match status" value="1"/>
</dbReference>